<reference evidence="3" key="1">
    <citation type="submission" date="2021-06" db="EMBL/GenBank/DDBJ databases">
        <authorList>
            <person name="Kallberg Y."/>
            <person name="Tangrot J."/>
            <person name="Rosling A."/>
        </authorList>
    </citation>
    <scope>NUCLEOTIDE SEQUENCE</scope>
    <source>
        <strain evidence="3">CL551</strain>
    </source>
</reference>
<evidence type="ECO:0000256" key="1">
    <source>
        <dbReference type="SAM" id="Coils"/>
    </source>
</evidence>
<protein>
    <submittedName>
        <fullName evidence="3">4162_t:CDS:1</fullName>
    </submittedName>
</protein>
<proteinExistence type="predicted"/>
<evidence type="ECO:0000313" key="4">
    <source>
        <dbReference type="Proteomes" id="UP000789342"/>
    </source>
</evidence>
<dbReference type="AlphaFoldDB" id="A0A9N9NEM3"/>
<keyword evidence="4" id="KW-1185">Reference proteome</keyword>
<accession>A0A9N9NEM3</accession>
<keyword evidence="1" id="KW-0175">Coiled coil</keyword>
<feature type="region of interest" description="Disordered" evidence="2">
    <location>
        <begin position="233"/>
        <end position="265"/>
    </location>
</feature>
<feature type="coiled-coil region" evidence="1">
    <location>
        <begin position="43"/>
        <end position="70"/>
    </location>
</feature>
<comment type="caution">
    <text evidence="3">The sequence shown here is derived from an EMBL/GenBank/DDBJ whole genome shotgun (WGS) entry which is preliminary data.</text>
</comment>
<name>A0A9N9NEM3_9GLOM</name>
<evidence type="ECO:0000256" key="2">
    <source>
        <dbReference type="SAM" id="MobiDB-lite"/>
    </source>
</evidence>
<dbReference type="Proteomes" id="UP000789342">
    <property type="component" value="Unassembled WGS sequence"/>
</dbReference>
<dbReference type="EMBL" id="CAJVPV010024894">
    <property type="protein sequence ID" value="CAG8727584.1"/>
    <property type="molecule type" value="Genomic_DNA"/>
</dbReference>
<organism evidence="3 4">
    <name type="scientific">Acaulospora morrowiae</name>
    <dbReference type="NCBI Taxonomy" id="94023"/>
    <lineage>
        <taxon>Eukaryota</taxon>
        <taxon>Fungi</taxon>
        <taxon>Fungi incertae sedis</taxon>
        <taxon>Mucoromycota</taxon>
        <taxon>Glomeromycotina</taxon>
        <taxon>Glomeromycetes</taxon>
        <taxon>Diversisporales</taxon>
        <taxon>Acaulosporaceae</taxon>
        <taxon>Acaulospora</taxon>
    </lineage>
</organism>
<gene>
    <name evidence="3" type="ORF">AMORRO_LOCUS13765</name>
</gene>
<feature type="compositionally biased region" description="Low complexity" evidence="2">
    <location>
        <begin position="235"/>
        <end position="265"/>
    </location>
</feature>
<sequence length="265" mass="30215">MGKRSPTLLIKIPENKFFLNHMSKKSNIGLLLGNSPLDSPVSEEAFEKELDRSRNEFNQFNKDLDELAHSMKKLFEDAPELLASIEEIKRKQGKSKLFIDYMIGTGENNVEECIMATQEKIIENEHRLGKLQSLQKEVHEEINNDLKKIQEQIYEASNFSTYIQTRTTEQLDYMLQAIHEYARLIEEASLTIKHFGDVGSPIKYESLDLSPFRQHEGSISYFDDHIYHSARAITPDESSPSTESQESPSVSTSTTHSAATTPTNN</sequence>
<dbReference type="OrthoDB" id="2400114at2759"/>
<evidence type="ECO:0000313" key="3">
    <source>
        <dbReference type="EMBL" id="CAG8727584.1"/>
    </source>
</evidence>